<dbReference type="CDD" id="cd20708">
    <property type="entry name" value="MIX_IV"/>
    <property type="match status" value="1"/>
</dbReference>
<accession>A0ABS9A7M1</accession>
<dbReference type="InterPro" id="IPR046864">
    <property type="entry name" value="VasX_N"/>
</dbReference>
<organism evidence="3 4">
    <name type="scientific">Billgrantia ethanolica</name>
    <dbReference type="NCBI Taxonomy" id="2733486"/>
    <lineage>
        <taxon>Bacteria</taxon>
        <taxon>Pseudomonadati</taxon>
        <taxon>Pseudomonadota</taxon>
        <taxon>Gammaproteobacteria</taxon>
        <taxon>Oceanospirillales</taxon>
        <taxon>Halomonadaceae</taxon>
        <taxon>Billgrantia</taxon>
    </lineage>
</organism>
<sequence>MTDRDVQCQQRDARFDESPLGGGMCPLLLDVALFPVRYAIDEAPGQAGEPAPHPLASPWQGPDYPELQTRSYTLRQLRDGWVYVWVKEEGEQRIDEHRVEGATFGGQPHLTYSTQAQLALAYSPVQWTERIQAHMLADAQVRQRVMRSVDLLAALTGTAQPGGAFPANVGPITQLAAHVADITPNGAVDGFTTTTVSTAEREEEVGEVGGEEDSLYEVLSVKPEITQESVLAKVERHDEALFVALDDDLGIVNDLIMALLGRETEREAFLDEHGHKLETALVTQALCGPDDSDLPEAVRDDPEMYRQAQRLLQQRLEAQEAQEFSTAMNRGSPFGRAGSPLQRQHEERIAAIDSNLAAMGIEPPSRDARDAWRSKRRWRDDVDYAGVVNFISSEQPRLERLQAHAKASLEDVIVWLERLPTDGESLCFDLCDEAQSQTLLEFADLVSQALGATEQGRQWLTGTFRERDSLIGTGPFNFSPTLAAALDGIAQQWLEGGVDGAGGLGVMPSDVAGFAGHVDTVLQLEHVQQSAMFLALAQPVQDTFATLQKVAAGAGRQVWEALAYQALPAAGAGAQVAAQQIARGASIVMLAAFVHPDNQGTFLQRNDRALAQQRHWRAGMLRLLVQIKTQQLLLRAPMSSGRRAEVFRTLSSLENDYRALALQEPKRFTAGPAQGAAAPLATLGFDELREQHRLRIQRGAGSAVAARQRMAQWMESRGIGGLPLLIAALNLVNVADGIRNAQRDGMNQADLEKLASQASYATAAVMALWVMPYWQRHAHQMASLRGATRRITGVGIARWQAAGQASAARIAAKLSSRVAGMAAFAAIGAGIETWQISQKYGNATSNSERHALLAQGLATTGMSVVGGAQLGGALLGRWFAFGWILAPWASWALLALSVGYLIASMLAEHYRREGVRLWLYQSTWGKANKWTDSDADRTAELRALNEARLAPSLKLTPVVRAEFDVSRTSSQFSPGRRVETLQGYWIQLALPAVLGGEKVSVSQSAMGGFWASSDSFADRPATEINRELPEAATYVEGDPLRVWQAWLSADQLPDGQPFLFSVSYEEAIYGDANGGLSFTFYKAEPRWGKYEVEVDDRYRGLCSSAIVELTVPTS</sequence>
<evidence type="ECO:0000313" key="3">
    <source>
        <dbReference type="EMBL" id="MCE8004701.1"/>
    </source>
</evidence>
<dbReference type="Pfam" id="PF20249">
    <property type="entry name" value="VasX_N"/>
    <property type="match status" value="1"/>
</dbReference>
<evidence type="ECO:0000256" key="1">
    <source>
        <dbReference type="SAM" id="Phobius"/>
    </source>
</evidence>
<dbReference type="RefSeq" id="WP_234271269.1">
    <property type="nucleotide sequence ID" value="NZ_JABFTX010000004.1"/>
</dbReference>
<gene>
    <name evidence="3" type="ORF">HOP53_17870</name>
</gene>
<keyword evidence="4" id="KW-1185">Reference proteome</keyword>
<feature type="domain" description="Toxin VasX N-terminal region" evidence="2">
    <location>
        <begin position="30"/>
        <end position="153"/>
    </location>
</feature>
<dbReference type="EMBL" id="JABFTX010000004">
    <property type="protein sequence ID" value="MCE8004701.1"/>
    <property type="molecule type" value="Genomic_DNA"/>
</dbReference>
<proteinExistence type="predicted"/>
<protein>
    <recommendedName>
        <fullName evidence="2">Toxin VasX N-terminal region domain-containing protein</fullName>
    </recommendedName>
</protein>
<keyword evidence="1" id="KW-0812">Transmembrane</keyword>
<evidence type="ECO:0000313" key="4">
    <source>
        <dbReference type="Proteomes" id="UP001320168"/>
    </source>
</evidence>
<keyword evidence="1" id="KW-1133">Transmembrane helix</keyword>
<keyword evidence="1" id="KW-0472">Membrane</keyword>
<feature type="transmembrane region" description="Helical" evidence="1">
    <location>
        <begin position="881"/>
        <end position="903"/>
    </location>
</feature>
<comment type="caution">
    <text evidence="3">The sequence shown here is derived from an EMBL/GenBank/DDBJ whole genome shotgun (WGS) entry which is preliminary data.</text>
</comment>
<name>A0ABS9A7M1_9GAMM</name>
<evidence type="ECO:0000259" key="2">
    <source>
        <dbReference type="Pfam" id="PF20249"/>
    </source>
</evidence>
<reference evidence="3 4" key="1">
    <citation type="journal article" date="2021" name="Front. Microbiol.">
        <title>Aerobic Denitrification and Heterotrophic Sulfur Oxidation in the Genus Halomonas Revealed by Six Novel Species Characterizations and Genome-Based Analysis.</title>
        <authorList>
            <person name="Wang L."/>
            <person name="Shao Z."/>
        </authorList>
    </citation>
    <scope>NUCLEOTIDE SEQUENCE [LARGE SCALE GENOMIC DNA]</scope>
    <source>
        <strain evidence="3 4">MCCC 1A11081</strain>
    </source>
</reference>
<dbReference type="Proteomes" id="UP001320168">
    <property type="component" value="Unassembled WGS sequence"/>
</dbReference>